<dbReference type="Pfam" id="PF02417">
    <property type="entry name" value="Chromate_transp"/>
    <property type="match status" value="1"/>
</dbReference>
<organism evidence="8 9">
    <name type="scientific">Paenibacillus motobuensis</name>
    <dbReference type="NCBI Taxonomy" id="295324"/>
    <lineage>
        <taxon>Bacteria</taxon>
        <taxon>Bacillati</taxon>
        <taxon>Bacillota</taxon>
        <taxon>Bacilli</taxon>
        <taxon>Bacillales</taxon>
        <taxon>Paenibacillaceae</taxon>
        <taxon>Paenibacillus</taxon>
    </lineage>
</organism>
<dbReference type="InterPro" id="IPR003370">
    <property type="entry name" value="Chromate_transpt"/>
</dbReference>
<dbReference type="PANTHER" id="PTHR43663">
    <property type="entry name" value="CHROMATE TRANSPORT PROTEIN-RELATED"/>
    <property type="match status" value="1"/>
</dbReference>
<feature type="transmembrane region" description="Helical" evidence="7">
    <location>
        <begin position="118"/>
        <end position="138"/>
    </location>
</feature>
<protein>
    <submittedName>
        <fullName evidence="8">Chromate transporter</fullName>
    </submittedName>
</protein>
<evidence type="ECO:0000256" key="2">
    <source>
        <dbReference type="ARBA" id="ARBA00005262"/>
    </source>
</evidence>
<dbReference type="Proteomes" id="UP001500340">
    <property type="component" value="Unassembled WGS sequence"/>
</dbReference>
<evidence type="ECO:0000313" key="9">
    <source>
        <dbReference type="Proteomes" id="UP001500340"/>
    </source>
</evidence>
<feature type="transmembrane region" description="Helical" evidence="7">
    <location>
        <begin position="20"/>
        <end position="39"/>
    </location>
</feature>
<accession>A0ABN0YLJ5</accession>
<dbReference type="EMBL" id="BAAACX010000015">
    <property type="protein sequence ID" value="GAA0399716.1"/>
    <property type="molecule type" value="Genomic_DNA"/>
</dbReference>
<evidence type="ECO:0000256" key="5">
    <source>
        <dbReference type="ARBA" id="ARBA00022989"/>
    </source>
</evidence>
<evidence type="ECO:0000256" key="4">
    <source>
        <dbReference type="ARBA" id="ARBA00022692"/>
    </source>
</evidence>
<evidence type="ECO:0000256" key="6">
    <source>
        <dbReference type="ARBA" id="ARBA00023136"/>
    </source>
</evidence>
<feature type="transmembrane region" description="Helical" evidence="7">
    <location>
        <begin position="169"/>
        <end position="185"/>
    </location>
</feature>
<sequence length="213" mass="22903">MKNSNSIYDRARMLLKIFAVFFKIGPSTFGGGYAMIATIEQEIVHKKKWMSQEEMGEMVSISGSAPGGVAVNSAAFIGYRLGGVAGAVTAVTAITLPTLFIVLILSLLGAVFKDNIKVAAALKGIHAAVVSLIIVAAYKMWRSSVIDSATLLIAAMAVILLLFTGIHPFYLILGGPILGIVVVLLKRNCGMTVKTERARPEETKEPHFPEYYI</sequence>
<proteinExistence type="inferred from homology"/>
<keyword evidence="6 7" id="KW-0472">Membrane</keyword>
<comment type="subcellular location">
    <subcellularLocation>
        <location evidence="1">Cell membrane</location>
        <topology evidence="1">Multi-pass membrane protein</topology>
    </subcellularLocation>
</comment>
<gene>
    <name evidence="8" type="ORF">GCM10008933_32860</name>
</gene>
<comment type="similarity">
    <text evidence="2">Belongs to the chromate ion transporter (CHR) (TC 2.A.51) family.</text>
</comment>
<keyword evidence="4 7" id="KW-0812">Transmembrane</keyword>
<dbReference type="InterPro" id="IPR052518">
    <property type="entry name" value="CHR_Transporter"/>
</dbReference>
<dbReference type="PANTHER" id="PTHR43663:SF2">
    <property type="entry name" value="CHROMATE TRANSPORT PROTEIN-RELATED"/>
    <property type="match status" value="1"/>
</dbReference>
<keyword evidence="9" id="KW-1185">Reference proteome</keyword>
<feature type="transmembrane region" description="Helical" evidence="7">
    <location>
        <begin position="91"/>
        <end position="112"/>
    </location>
</feature>
<dbReference type="RefSeq" id="WP_343862967.1">
    <property type="nucleotide sequence ID" value="NZ_BAAACX010000015.1"/>
</dbReference>
<keyword evidence="5 7" id="KW-1133">Transmembrane helix</keyword>
<name>A0ABN0YLJ5_9BACL</name>
<evidence type="ECO:0000256" key="3">
    <source>
        <dbReference type="ARBA" id="ARBA00022475"/>
    </source>
</evidence>
<keyword evidence="3" id="KW-1003">Cell membrane</keyword>
<reference evidence="8 9" key="1">
    <citation type="journal article" date="2019" name="Int. J. Syst. Evol. Microbiol.">
        <title>The Global Catalogue of Microorganisms (GCM) 10K type strain sequencing project: providing services to taxonomists for standard genome sequencing and annotation.</title>
        <authorList>
            <consortium name="The Broad Institute Genomics Platform"/>
            <consortium name="The Broad Institute Genome Sequencing Center for Infectious Disease"/>
            <person name="Wu L."/>
            <person name="Ma J."/>
        </authorList>
    </citation>
    <scope>NUCLEOTIDE SEQUENCE [LARGE SCALE GENOMIC DNA]</scope>
    <source>
        <strain evidence="8 9">JCM 12774</strain>
    </source>
</reference>
<evidence type="ECO:0000313" key="8">
    <source>
        <dbReference type="EMBL" id="GAA0399716.1"/>
    </source>
</evidence>
<comment type="caution">
    <text evidence="8">The sequence shown here is derived from an EMBL/GenBank/DDBJ whole genome shotgun (WGS) entry which is preliminary data.</text>
</comment>
<evidence type="ECO:0000256" key="7">
    <source>
        <dbReference type="SAM" id="Phobius"/>
    </source>
</evidence>
<evidence type="ECO:0000256" key="1">
    <source>
        <dbReference type="ARBA" id="ARBA00004651"/>
    </source>
</evidence>